<evidence type="ECO:0000259" key="1">
    <source>
        <dbReference type="Pfam" id="PF07969"/>
    </source>
</evidence>
<organism evidence="2 3">
    <name type="scientific">Cetobacterium somerae ATCC BAA-474</name>
    <dbReference type="NCBI Taxonomy" id="1319815"/>
    <lineage>
        <taxon>Bacteria</taxon>
        <taxon>Fusobacteriati</taxon>
        <taxon>Fusobacteriota</taxon>
        <taxon>Fusobacteriia</taxon>
        <taxon>Fusobacteriales</taxon>
        <taxon>Fusobacteriaceae</taxon>
        <taxon>Cetobacterium</taxon>
    </lineage>
</organism>
<dbReference type="AlphaFoldDB" id="U7V9Y5"/>
<accession>U7V9Y5</accession>
<dbReference type="GO" id="GO:0016810">
    <property type="term" value="F:hydrolase activity, acting on carbon-nitrogen (but not peptide) bonds"/>
    <property type="evidence" value="ECO:0007669"/>
    <property type="project" value="InterPro"/>
</dbReference>
<dbReference type="SUPFAM" id="SSF51338">
    <property type="entry name" value="Composite domain of metallo-dependent hydrolases"/>
    <property type="match status" value="1"/>
</dbReference>
<sequence length="51" mass="5792">MENGKKLGTVEEGKYADLVVLNENILTIPKDEIWKVKPIMTLINGEITYDN</sequence>
<dbReference type="InterPro" id="IPR013108">
    <property type="entry name" value="Amidohydro_3"/>
</dbReference>
<dbReference type="STRING" id="1319815.HMPREF0202_01816"/>
<dbReference type="Proteomes" id="UP000017081">
    <property type="component" value="Unassembled WGS sequence"/>
</dbReference>
<protein>
    <recommendedName>
        <fullName evidence="1">Amidohydrolase 3 domain-containing protein</fullName>
    </recommendedName>
</protein>
<evidence type="ECO:0000313" key="2">
    <source>
        <dbReference type="EMBL" id="ERT68301.1"/>
    </source>
</evidence>
<feature type="domain" description="Amidohydrolase 3" evidence="1">
    <location>
        <begin position="5"/>
        <end position="49"/>
    </location>
</feature>
<dbReference type="Pfam" id="PF07969">
    <property type="entry name" value="Amidohydro_3"/>
    <property type="match status" value="1"/>
</dbReference>
<dbReference type="Gene3D" id="2.30.40.10">
    <property type="entry name" value="Urease, subunit C, domain 1"/>
    <property type="match status" value="1"/>
</dbReference>
<reference evidence="2 3" key="1">
    <citation type="submission" date="2013-08" db="EMBL/GenBank/DDBJ databases">
        <authorList>
            <person name="Weinstock G."/>
            <person name="Sodergren E."/>
            <person name="Wylie T."/>
            <person name="Fulton L."/>
            <person name="Fulton R."/>
            <person name="Fronick C."/>
            <person name="O'Laughlin M."/>
            <person name="Godfrey J."/>
            <person name="Miner T."/>
            <person name="Herter B."/>
            <person name="Appelbaum E."/>
            <person name="Cordes M."/>
            <person name="Lek S."/>
            <person name="Wollam A."/>
            <person name="Pepin K.H."/>
            <person name="Palsikar V.B."/>
            <person name="Mitreva M."/>
            <person name="Wilson R.K."/>
        </authorList>
    </citation>
    <scope>NUCLEOTIDE SEQUENCE [LARGE SCALE GENOMIC DNA]</scope>
    <source>
        <strain evidence="2 3">ATCC BAA-474</strain>
    </source>
</reference>
<dbReference type="HOGENOM" id="CLU_3097007_0_0_0"/>
<evidence type="ECO:0000313" key="3">
    <source>
        <dbReference type="Proteomes" id="UP000017081"/>
    </source>
</evidence>
<comment type="caution">
    <text evidence="2">The sequence shown here is derived from an EMBL/GenBank/DDBJ whole genome shotgun (WGS) entry which is preliminary data.</text>
</comment>
<proteinExistence type="predicted"/>
<dbReference type="InterPro" id="IPR011059">
    <property type="entry name" value="Metal-dep_hydrolase_composite"/>
</dbReference>
<name>U7V9Y5_9FUSO</name>
<keyword evidence="3" id="KW-1185">Reference proteome</keyword>
<gene>
    <name evidence="2" type="ORF">HMPREF0202_01816</name>
</gene>
<dbReference type="EMBL" id="AXZF01000068">
    <property type="protein sequence ID" value="ERT68301.1"/>
    <property type="molecule type" value="Genomic_DNA"/>
</dbReference>